<dbReference type="AlphaFoldDB" id="A0A3M7QW03"/>
<reference evidence="1 2" key="1">
    <citation type="journal article" date="2018" name="Sci. Rep.">
        <title>Genomic signatures of local adaptation to the degree of environmental predictability in rotifers.</title>
        <authorList>
            <person name="Franch-Gras L."/>
            <person name="Hahn C."/>
            <person name="Garcia-Roger E.M."/>
            <person name="Carmona M.J."/>
            <person name="Serra M."/>
            <person name="Gomez A."/>
        </authorList>
    </citation>
    <scope>NUCLEOTIDE SEQUENCE [LARGE SCALE GENOMIC DNA]</scope>
    <source>
        <strain evidence="1">HYR1</strain>
    </source>
</reference>
<proteinExistence type="predicted"/>
<evidence type="ECO:0000313" key="2">
    <source>
        <dbReference type="Proteomes" id="UP000276133"/>
    </source>
</evidence>
<sequence>MIFVLFQVAVSRLSQNLSTLLLKTLIFYLSKLSCNTLSNETPLAIVRIIKESEKDIKKVQDLAAASHSRGNSWT</sequence>
<name>A0A3M7QW03_BRAPC</name>
<comment type="caution">
    <text evidence="1">The sequence shown here is derived from an EMBL/GenBank/DDBJ whole genome shotgun (WGS) entry which is preliminary data.</text>
</comment>
<dbReference type="Proteomes" id="UP000276133">
    <property type="component" value="Unassembled WGS sequence"/>
</dbReference>
<protein>
    <submittedName>
        <fullName evidence="1">Uncharacterized protein</fullName>
    </submittedName>
</protein>
<keyword evidence="2" id="KW-1185">Reference proteome</keyword>
<evidence type="ECO:0000313" key="1">
    <source>
        <dbReference type="EMBL" id="RNA15532.1"/>
    </source>
</evidence>
<organism evidence="1 2">
    <name type="scientific">Brachionus plicatilis</name>
    <name type="common">Marine rotifer</name>
    <name type="synonym">Brachionus muelleri</name>
    <dbReference type="NCBI Taxonomy" id="10195"/>
    <lineage>
        <taxon>Eukaryota</taxon>
        <taxon>Metazoa</taxon>
        <taxon>Spiralia</taxon>
        <taxon>Gnathifera</taxon>
        <taxon>Rotifera</taxon>
        <taxon>Eurotatoria</taxon>
        <taxon>Monogononta</taxon>
        <taxon>Pseudotrocha</taxon>
        <taxon>Ploima</taxon>
        <taxon>Brachionidae</taxon>
        <taxon>Brachionus</taxon>
    </lineage>
</organism>
<gene>
    <name evidence="1" type="ORF">BpHYR1_010896</name>
</gene>
<dbReference type="EMBL" id="REGN01004929">
    <property type="protein sequence ID" value="RNA15532.1"/>
    <property type="molecule type" value="Genomic_DNA"/>
</dbReference>
<accession>A0A3M7QW03</accession>